<reference evidence="3" key="1">
    <citation type="submission" date="2017-09" db="EMBL/GenBank/DDBJ databases">
        <authorList>
            <person name="Varghese N."/>
            <person name="Submissions S."/>
        </authorList>
    </citation>
    <scope>NUCLEOTIDE SEQUENCE [LARGE SCALE GENOMIC DNA]</scope>
    <source>
        <strain evidence="3">DSM 15103</strain>
    </source>
</reference>
<dbReference type="Gene3D" id="3.30.300.130">
    <property type="entry name" value="Fe-S cluster assembly (FSCA)"/>
    <property type="match status" value="1"/>
</dbReference>
<keyword evidence="3" id="KW-1185">Reference proteome</keyword>
<dbReference type="EMBL" id="OBEI01000001">
    <property type="protein sequence ID" value="SNZ02298.1"/>
    <property type="molecule type" value="Genomic_DNA"/>
</dbReference>
<feature type="domain" description="MIP18 family-like" evidence="1">
    <location>
        <begin position="5"/>
        <end position="74"/>
    </location>
</feature>
<dbReference type="InterPro" id="IPR002744">
    <property type="entry name" value="MIP18-like"/>
</dbReference>
<dbReference type="RefSeq" id="WP_245844673.1">
    <property type="nucleotide sequence ID" value="NZ_OBEI01000001.1"/>
</dbReference>
<gene>
    <name evidence="2" type="ORF">SAMN06265182_0081</name>
</gene>
<dbReference type="Proteomes" id="UP000219036">
    <property type="component" value="Unassembled WGS sequence"/>
</dbReference>
<evidence type="ECO:0000259" key="1">
    <source>
        <dbReference type="Pfam" id="PF01883"/>
    </source>
</evidence>
<proteinExistence type="predicted"/>
<dbReference type="InterPro" id="IPR052339">
    <property type="entry name" value="Fe-S_Maturation_MIP18"/>
</dbReference>
<dbReference type="Pfam" id="PF01883">
    <property type="entry name" value="FeS_assembly_P"/>
    <property type="match status" value="1"/>
</dbReference>
<evidence type="ECO:0000313" key="3">
    <source>
        <dbReference type="Proteomes" id="UP000219036"/>
    </source>
</evidence>
<organism evidence="2 3">
    <name type="scientific">Persephonella hydrogeniphila</name>
    <dbReference type="NCBI Taxonomy" id="198703"/>
    <lineage>
        <taxon>Bacteria</taxon>
        <taxon>Pseudomonadati</taxon>
        <taxon>Aquificota</taxon>
        <taxon>Aquificia</taxon>
        <taxon>Aquificales</taxon>
        <taxon>Hydrogenothermaceae</taxon>
        <taxon>Persephonella</taxon>
    </lineage>
</organism>
<accession>A0A285MYX4</accession>
<dbReference type="PANTHER" id="PTHR42831">
    <property type="entry name" value="FE-S PROTEIN MATURATION AUXILIARY FACTOR YITW"/>
    <property type="match status" value="1"/>
</dbReference>
<dbReference type="SUPFAM" id="SSF117916">
    <property type="entry name" value="Fe-S cluster assembly (FSCA) domain-like"/>
    <property type="match status" value="1"/>
</dbReference>
<dbReference type="InterPro" id="IPR034904">
    <property type="entry name" value="FSCA_dom_sf"/>
</dbReference>
<sequence length="103" mass="12018">MTEIDIINALKDVYDPEIPLNIVDLGLIRKIDLNDKKLKVTMTLTTPQCPLEKYILRTVIKTLHRHFPQLDEISVNFDFSEPWNTEKISAEGKEKLRKLGWNI</sequence>
<dbReference type="PANTHER" id="PTHR42831:SF1">
    <property type="entry name" value="FE-S PROTEIN MATURATION AUXILIARY FACTOR YITW"/>
    <property type="match status" value="1"/>
</dbReference>
<dbReference type="AlphaFoldDB" id="A0A285MYX4"/>
<evidence type="ECO:0000313" key="2">
    <source>
        <dbReference type="EMBL" id="SNZ02298.1"/>
    </source>
</evidence>
<name>A0A285MYX4_9AQUI</name>
<protein>
    <submittedName>
        <fullName evidence="2">Metal-sulfur cluster biosynthetic enzyme</fullName>
    </submittedName>
</protein>